<evidence type="ECO:0000313" key="2">
    <source>
        <dbReference type="Proteomes" id="UP000026960"/>
    </source>
</evidence>
<reference evidence="1" key="1">
    <citation type="journal article" date="2009" name="Rice">
        <title>De Novo Next Generation Sequencing of Plant Genomes.</title>
        <authorList>
            <person name="Rounsley S."/>
            <person name="Marri P.R."/>
            <person name="Yu Y."/>
            <person name="He R."/>
            <person name="Sisneros N."/>
            <person name="Goicoechea J.L."/>
            <person name="Lee S.J."/>
            <person name="Angelova A."/>
            <person name="Kudrna D."/>
            <person name="Luo M."/>
            <person name="Affourtit J."/>
            <person name="Desany B."/>
            <person name="Knight J."/>
            <person name="Niazi F."/>
            <person name="Egholm M."/>
            <person name="Wing R.A."/>
        </authorList>
    </citation>
    <scope>NUCLEOTIDE SEQUENCE [LARGE SCALE GENOMIC DNA]</scope>
    <source>
        <strain evidence="1">cv. IRGC 105608</strain>
    </source>
</reference>
<dbReference type="Gramene" id="OBART08G16480.1">
    <property type="protein sequence ID" value="OBART08G16480.1"/>
    <property type="gene ID" value="OBART08G16480"/>
</dbReference>
<dbReference type="PaxDb" id="65489-OBART08G16480.1"/>
<evidence type="ECO:0000313" key="1">
    <source>
        <dbReference type="EnsemblPlants" id="OBART08G16480.1"/>
    </source>
</evidence>
<name>A0A0D3H0U8_9ORYZ</name>
<proteinExistence type="predicted"/>
<dbReference type="Proteomes" id="UP000026960">
    <property type="component" value="Chromosome 8"/>
</dbReference>
<dbReference type="AlphaFoldDB" id="A0A0D3H0U8"/>
<accession>A0A0D3H0U8</accession>
<keyword evidence="2" id="KW-1185">Reference proteome</keyword>
<protein>
    <submittedName>
        <fullName evidence="1">Uncharacterized protein</fullName>
    </submittedName>
</protein>
<sequence length="55" mass="5839">MDSLHLHLLFTASASRERIQELTCVDVNGIEAEASIAPPTEIDRTGGVGATSNDE</sequence>
<organism evidence="1">
    <name type="scientific">Oryza barthii</name>
    <dbReference type="NCBI Taxonomy" id="65489"/>
    <lineage>
        <taxon>Eukaryota</taxon>
        <taxon>Viridiplantae</taxon>
        <taxon>Streptophyta</taxon>
        <taxon>Embryophyta</taxon>
        <taxon>Tracheophyta</taxon>
        <taxon>Spermatophyta</taxon>
        <taxon>Magnoliopsida</taxon>
        <taxon>Liliopsida</taxon>
        <taxon>Poales</taxon>
        <taxon>Poaceae</taxon>
        <taxon>BOP clade</taxon>
        <taxon>Oryzoideae</taxon>
        <taxon>Oryzeae</taxon>
        <taxon>Oryzinae</taxon>
        <taxon>Oryza</taxon>
    </lineage>
</organism>
<dbReference type="EnsemblPlants" id="OBART08G16480.1">
    <property type="protein sequence ID" value="OBART08G16480.1"/>
    <property type="gene ID" value="OBART08G16480"/>
</dbReference>
<dbReference type="HOGENOM" id="CLU_3035548_0_0_1"/>
<reference evidence="1" key="2">
    <citation type="submission" date="2015-03" db="UniProtKB">
        <authorList>
            <consortium name="EnsemblPlants"/>
        </authorList>
    </citation>
    <scope>IDENTIFICATION</scope>
</reference>